<dbReference type="Pfam" id="PF25873">
    <property type="entry name" value="WHD_MalT"/>
    <property type="match status" value="1"/>
</dbReference>
<evidence type="ECO:0000313" key="6">
    <source>
        <dbReference type="Proteomes" id="UP000321181"/>
    </source>
</evidence>
<keyword evidence="1" id="KW-0805">Transcription regulation</keyword>
<dbReference type="GO" id="GO:0003677">
    <property type="term" value="F:DNA binding"/>
    <property type="evidence" value="ECO:0007669"/>
    <property type="project" value="UniProtKB-KW"/>
</dbReference>
<accession>A0A512DFS8</accession>
<keyword evidence="6" id="KW-1185">Reference proteome</keyword>
<dbReference type="Pfam" id="PF00196">
    <property type="entry name" value="GerE"/>
    <property type="match status" value="1"/>
</dbReference>
<reference evidence="5 6" key="1">
    <citation type="submission" date="2019-07" db="EMBL/GenBank/DDBJ databases">
        <title>Whole genome shotgun sequence of Cellulomonas aerilata NBRC 106308.</title>
        <authorList>
            <person name="Hosoyama A."/>
            <person name="Uohara A."/>
            <person name="Ohji S."/>
            <person name="Ichikawa N."/>
        </authorList>
    </citation>
    <scope>NUCLEOTIDE SEQUENCE [LARGE SCALE GENOMIC DNA]</scope>
    <source>
        <strain evidence="5 6">NBRC 106308</strain>
    </source>
</reference>
<gene>
    <name evidence="5" type="ORF">CAE01nite_30520</name>
</gene>
<sequence>MVEATSVAVAPLLALKLTVPPPREDELERERLLAQVAPAGVRLCAVVAPAGWGKTRLMAQWAVRAQARAAVAWLTLDAGDDDPHRFWSYLVTSVREATGLGGRALEMLSAPGVDPLAAAVPLLLDDLSGRRLPLVVVLDDYHVLTNPRVHEGVELLLSYLPPTVQLVVGGRADPPLPLARLRARGELAEVRVDDLRFTVTESAAVLEAASGVHLPAAELESLCRRTEGWAASLRLVALTLVSSQDPVAAAGRFGGDDRHVVDYLSDEVLEGLSCSDRRFLVRSSVLEQLSGALCDTVLGQDDSATLLDDLDRRGLFLQPLDHRRQWYRCHGLFRDVLRRELDRSAPAMVRELQGRAADWFADRDEIEQAVRYRLAAGDLRAATGLLLAHESWFFERGAAGTYLELGERALARGAPLDAQVLLMLAYASALCGRSDRVRALCDTAARSLDAGVRIDGWHSALAGVLTMRAAYGRPGEDEAAAALADARLAVDLEVDPTEPGHVVALGALAAAQVRLDAYGDAAATLRTAWACDSRALLPTPVLLQTAGLYAMVLLHLDDVEHAHAVAREVAVTAARTQDAWGDAAAAALTWLRLAEGRIAYRRRDLDAATALLRRAVALAEVWGRPTEQVMTLTSLAQAELAVGDRSRARDALSRAREVAQTDGCRPRARAELEAAETRLGRGAVRAARRVGRLHEELTDRELSVLRALGGPASQREIAASLFLSVNTVKGYTKSLYRKLGVVSRTEAVERGRWLGLI</sequence>
<protein>
    <submittedName>
        <fullName evidence="5">Helix-turn-helix transcriptional regulator</fullName>
    </submittedName>
</protein>
<dbReference type="Proteomes" id="UP000321181">
    <property type="component" value="Unassembled WGS sequence"/>
</dbReference>
<dbReference type="SUPFAM" id="SSF48452">
    <property type="entry name" value="TPR-like"/>
    <property type="match status" value="1"/>
</dbReference>
<keyword evidence="3" id="KW-0804">Transcription</keyword>
<dbReference type="AlphaFoldDB" id="A0A512DFS8"/>
<dbReference type="InterPro" id="IPR059106">
    <property type="entry name" value="WHD_MalT"/>
</dbReference>
<dbReference type="EMBL" id="BJYY01000019">
    <property type="protein sequence ID" value="GEO35327.1"/>
    <property type="molecule type" value="Genomic_DNA"/>
</dbReference>
<dbReference type="Gene3D" id="1.25.40.10">
    <property type="entry name" value="Tetratricopeptide repeat domain"/>
    <property type="match status" value="1"/>
</dbReference>
<proteinExistence type="predicted"/>
<dbReference type="InterPro" id="IPR000792">
    <property type="entry name" value="Tscrpt_reg_LuxR_C"/>
</dbReference>
<comment type="caution">
    <text evidence="5">The sequence shown here is derived from an EMBL/GenBank/DDBJ whole genome shotgun (WGS) entry which is preliminary data.</text>
</comment>
<evidence type="ECO:0000313" key="5">
    <source>
        <dbReference type="EMBL" id="GEO35327.1"/>
    </source>
</evidence>
<organism evidence="5 6">
    <name type="scientific">Cellulomonas aerilata</name>
    <dbReference type="NCBI Taxonomy" id="515326"/>
    <lineage>
        <taxon>Bacteria</taxon>
        <taxon>Bacillati</taxon>
        <taxon>Actinomycetota</taxon>
        <taxon>Actinomycetes</taxon>
        <taxon>Micrococcales</taxon>
        <taxon>Cellulomonadaceae</taxon>
        <taxon>Cellulomonas</taxon>
    </lineage>
</organism>
<feature type="domain" description="HTH luxR-type" evidence="4">
    <location>
        <begin position="690"/>
        <end position="755"/>
    </location>
</feature>
<dbReference type="InterPro" id="IPR011990">
    <property type="entry name" value="TPR-like_helical_dom_sf"/>
</dbReference>
<evidence type="ECO:0000256" key="2">
    <source>
        <dbReference type="ARBA" id="ARBA00023125"/>
    </source>
</evidence>
<dbReference type="InterPro" id="IPR016032">
    <property type="entry name" value="Sig_transdc_resp-reg_C-effctor"/>
</dbReference>
<dbReference type="InterPro" id="IPR036388">
    <property type="entry name" value="WH-like_DNA-bd_sf"/>
</dbReference>
<evidence type="ECO:0000256" key="1">
    <source>
        <dbReference type="ARBA" id="ARBA00023015"/>
    </source>
</evidence>
<dbReference type="Gene3D" id="1.10.10.10">
    <property type="entry name" value="Winged helix-like DNA-binding domain superfamily/Winged helix DNA-binding domain"/>
    <property type="match status" value="1"/>
</dbReference>
<evidence type="ECO:0000256" key="3">
    <source>
        <dbReference type="ARBA" id="ARBA00023163"/>
    </source>
</evidence>
<dbReference type="GO" id="GO:0006355">
    <property type="term" value="P:regulation of DNA-templated transcription"/>
    <property type="evidence" value="ECO:0007669"/>
    <property type="project" value="InterPro"/>
</dbReference>
<keyword evidence="2" id="KW-0238">DNA-binding</keyword>
<dbReference type="CDD" id="cd06170">
    <property type="entry name" value="LuxR_C_like"/>
    <property type="match status" value="1"/>
</dbReference>
<dbReference type="SUPFAM" id="SSF46894">
    <property type="entry name" value="C-terminal effector domain of the bipartite response regulators"/>
    <property type="match status" value="1"/>
</dbReference>
<dbReference type="PROSITE" id="PS50043">
    <property type="entry name" value="HTH_LUXR_2"/>
    <property type="match status" value="1"/>
</dbReference>
<dbReference type="SMART" id="SM00421">
    <property type="entry name" value="HTH_LUXR"/>
    <property type="match status" value="1"/>
</dbReference>
<dbReference type="PANTHER" id="PTHR44688">
    <property type="entry name" value="DNA-BINDING TRANSCRIPTIONAL ACTIVATOR DEVR_DOSR"/>
    <property type="match status" value="1"/>
</dbReference>
<evidence type="ECO:0000259" key="4">
    <source>
        <dbReference type="PROSITE" id="PS50043"/>
    </source>
</evidence>
<dbReference type="PANTHER" id="PTHR44688:SF16">
    <property type="entry name" value="DNA-BINDING TRANSCRIPTIONAL ACTIVATOR DEVR_DOSR"/>
    <property type="match status" value="1"/>
</dbReference>
<name>A0A512DFS8_9CELL</name>